<accession>A0AAE3QML3</accession>
<keyword evidence="1" id="KW-0472">Membrane</keyword>
<dbReference type="InterPro" id="IPR002798">
    <property type="entry name" value="SpoIIM-like"/>
</dbReference>
<evidence type="ECO:0000256" key="1">
    <source>
        <dbReference type="SAM" id="Phobius"/>
    </source>
</evidence>
<dbReference type="EMBL" id="JASJOS010000003">
    <property type="protein sequence ID" value="MDJ1480103.1"/>
    <property type="molecule type" value="Genomic_DNA"/>
</dbReference>
<evidence type="ECO:0000313" key="3">
    <source>
        <dbReference type="EMBL" id="MDJ1495661.1"/>
    </source>
</evidence>
<protein>
    <submittedName>
        <fullName evidence="2">Stage II sporulation protein M</fullName>
    </submittedName>
</protein>
<keyword evidence="4" id="KW-1185">Reference proteome</keyword>
<feature type="transmembrane region" description="Helical" evidence="1">
    <location>
        <begin position="232"/>
        <end position="255"/>
    </location>
</feature>
<proteinExistence type="predicted"/>
<dbReference type="AlphaFoldDB" id="A0AAE3QML3"/>
<evidence type="ECO:0000313" key="2">
    <source>
        <dbReference type="EMBL" id="MDJ1480103.1"/>
    </source>
</evidence>
<feature type="transmembrane region" description="Helical" evidence="1">
    <location>
        <begin position="157"/>
        <end position="179"/>
    </location>
</feature>
<dbReference type="Pfam" id="PF01944">
    <property type="entry name" value="SpoIIM"/>
    <property type="match status" value="1"/>
</dbReference>
<feature type="transmembrane region" description="Helical" evidence="1">
    <location>
        <begin position="267"/>
        <end position="285"/>
    </location>
</feature>
<comment type="caution">
    <text evidence="2">The sequence shown here is derived from an EMBL/GenBank/DDBJ whole genome shotgun (WGS) entry which is preliminary data.</text>
</comment>
<evidence type="ECO:0000313" key="4">
    <source>
        <dbReference type="Proteomes" id="UP001228581"/>
    </source>
</evidence>
<dbReference type="Proteomes" id="UP001228581">
    <property type="component" value="Unassembled WGS sequence"/>
</dbReference>
<keyword evidence="1" id="KW-1133">Transmembrane helix</keyword>
<dbReference type="EMBL" id="JASJOT010000016">
    <property type="protein sequence ID" value="MDJ1495661.1"/>
    <property type="molecule type" value="Genomic_DNA"/>
</dbReference>
<sequence>MREASFVKQNTPRWQQFEEMLVGHQAGNPDQLAELFVQLTDDLSYARTHYPNSQTTLYLNNLTAKVHQSIYRNKKEEKGRLIRFWKEELPLLMYASRKQLLYSFLIFFISVVIGAVSAAHDDRFVRLILGDGYVEMTLDNIEKGDPMGVYKQEGETLMFLAITKNNIMVSFITFVWGGFQGIMPMFLLLSFGTGISLVNNGVMLGAFQYFFYQKGLLLESALTIWIHGTLEISAIIIAGCAGIVMGNAVFFPGTYTRMESFKRGAMTGMKIIIGIVPIFIVAGFLEGFVTRHTEMPIVLKLAIILTSAFFIVYYFVIYPMQLHKKQLAMNIEE</sequence>
<reference evidence="2 4" key="1">
    <citation type="submission" date="2023-05" db="EMBL/GenBank/DDBJ databases">
        <authorList>
            <person name="Zhang X."/>
        </authorList>
    </citation>
    <scope>NUCLEOTIDE SEQUENCE</scope>
    <source>
        <strain evidence="3 4">DM2B3-1</strain>
        <strain evidence="2">YF14B1</strain>
    </source>
</reference>
<dbReference type="PANTHER" id="PTHR35337:SF1">
    <property type="entry name" value="SLR1478 PROTEIN"/>
    <property type="match status" value="1"/>
</dbReference>
<feature type="transmembrane region" description="Helical" evidence="1">
    <location>
        <begin position="297"/>
        <end position="316"/>
    </location>
</feature>
<feature type="transmembrane region" description="Helical" evidence="1">
    <location>
        <begin position="186"/>
        <end position="212"/>
    </location>
</feature>
<feature type="transmembrane region" description="Helical" evidence="1">
    <location>
        <begin position="100"/>
        <end position="119"/>
    </location>
</feature>
<evidence type="ECO:0000313" key="5">
    <source>
        <dbReference type="Proteomes" id="UP001241110"/>
    </source>
</evidence>
<organism evidence="2 5">
    <name type="scientific">Xanthocytophaga flava</name>
    <dbReference type="NCBI Taxonomy" id="3048013"/>
    <lineage>
        <taxon>Bacteria</taxon>
        <taxon>Pseudomonadati</taxon>
        <taxon>Bacteroidota</taxon>
        <taxon>Cytophagia</taxon>
        <taxon>Cytophagales</taxon>
        <taxon>Rhodocytophagaceae</taxon>
        <taxon>Xanthocytophaga</taxon>
    </lineage>
</organism>
<dbReference type="Proteomes" id="UP001241110">
    <property type="component" value="Unassembled WGS sequence"/>
</dbReference>
<keyword evidence="1" id="KW-0812">Transmembrane</keyword>
<name>A0AAE3QML3_9BACT</name>
<dbReference type="RefSeq" id="WP_313976678.1">
    <property type="nucleotide sequence ID" value="NZ_JASJOS010000003.1"/>
</dbReference>
<dbReference type="PANTHER" id="PTHR35337">
    <property type="entry name" value="SLR1478 PROTEIN"/>
    <property type="match status" value="1"/>
</dbReference>
<gene>
    <name evidence="2" type="ORF">QNI16_06365</name>
    <name evidence="3" type="ORF">QNI19_22185</name>
</gene>